<accession>A0ABU3BHG1</accession>
<dbReference type="EMBL" id="JAVRHU010000002">
    <property type="protein sequence ID" value="MDT0621607.1"/>
    <property type="molecule type" value="Genomic_DNA"/>
</dbReference>
<reference evidence="1 2" key="1">
    <citation type="submission" date="2023-09" db="EMBL/GenBank/DDBJ databases">
        <authorList>
            <person name="Rey-Velasco X."/>
        </authorList>
    </citation>
    <scope>NUCLEOTIDE SEQUENCE [LARGE SCALE GENOMIC DNA]</scope>
    <source>
        <strain evidence="1 2">P007</strain>
    </source>
</reference>
<organism evidence="1 2">
    <name type="scientific">Croceitalea vernalis</name>
    <dbReference type="NCBI Taxonomy" id="3075599"/>
    <lineage>
        <taxon>Bacteria</taxon>
        <taxon>Pseudomonadati</taxon>
        <taxon>Bacteroidota</taxon>
        <taxon>Flavobacteriia</taxon>
        <taxon>Flavobacteriales</taxon>
        <taxon>Flavobacteriaceae</taxon>
        <taxon>Croceitalea</taxon>
    </lineage>
</organism>
<sequence>MDKYLKIVVIILVCLISCNEDEDADTGDRSEYRFFQDSSISIGEFDFALIANGTNLVFEYYFIADDEPNIADDEYSERIIFEIPPNLNEFSISAPELSNANTFFDKYCFCVIEGSIPVEDGSITGIKIDDTTWEITIDIAFEDFVTQTRTISEQFQLATR</sequence>
<dbReference type="Proteomes" id="UP001250662">
    <property type="component" value="Unassembled WGS sequence"/>
</dbReference>
<protein>
    <submittedName>
        <fullName evidence="1">Uncharacterized protein</fullName>
    </submittedName>
</protein>
<gene>
    <name evidence="1" type="ORF">RM520_08215</name>
</gene>
<dbReference type="RefSeq" id="WP_311387659.1">
    <property type="nucleotide sequence ID" value="NZ_JAVRHU010000002.1"/>
</dbReference>
<keyword evidence="2" id="KW-1185">Reference proteome</keyword>
<proteinExistence type="predicted"/>
<evidence type="ECO:0000313" key="1">
    <source>
        <dbReference type="EMBL" id="MDT0621607.1"/>
    </source>
</evidence>
<name>A0ABU3BHG1_9FLAO</name>
<comment type="caution">
    <text evidence="1">The sequence shown here is derived from an EMBL/GenBank/DDBJ whole genome shotgun (WGS) entry which is preliminary data.</text>
</comment>
<evidence type="ECO:0000313" key="2">
    <source>
        <dbReference type="Proteomes" id="UP001250662"/>
    </source>
</evidence>